<dbReference type="AlphaFoldDB" id="A0A0P1FGY0"/>
<dbReference type="RefSeq" id="WP_058123989.1">
    <property type="nucleotide sequence ID" value="NZ_CYRX01000031.1"/>
</dbReference>
<reference evidence="2 3" key="1">
    <citation type="submission" date="2015-09" db="EMBL/GenBank/DDBJ databases">
        <authorList>
            <consortium name="Swine Surveillance"/>
        </authorList>
    </citation>
    <scope>NUCLEOTIDE SEQUENCE [LARGE SCALE GENOMIC DNA]</scope>
    <source>
        <strain evidence="2 3">CECT 5294</strain>
    </source>
</reference>
<dbReference type="Proteomes" id="UP000051298">
    <property type="component" value="Unassembled WGS sequence"/>
</dbReference>
<sequence length="337" mass="36661">MTALKDIAKIETTGLWRADEDAQRIEVFVSVGDGSLIITDISNTALSHWALAAVHRRNPGKRPAIYAPGRDTPEELEIEDATMIDAIERIRTAIDRTRPHPGRLRVLSLLAITVTLLALALFWVPKALRDHTLSVLPGPQQVAIGQSMLSRITTLTGPACSDPQGLEALRVLNARVLPQTRARIVVLPNLPKPTMHLPGGHIIVSADLLDPGSAAEAVAGHILTASLRADLYDTLSEYLTFAGFRETFRLLTSGETNPETLRRYVDLKLTRPATEVDDSHLLDAFSARSLPVAPYARSLPRDGPQAARLVAADPFANQPAPEVLSDTDWLTLANICQ</sequence>
<organism evidence="2 3">
    <name type="scientific">Thalassobacter stenotrophicus</name>
    <dbReference type="NCBI Taxonomy" id="266809"/>
    <lineage>
        <taxon>Bacteria</taxon>
        <taxon>Pseudomonadati</taxon>
        <taxon>Pseudomonadota</taxon>
        <taxon>Alphaproteobacteria</taxon>
        <taxon>Rhodobacterales</taxon>
        <taxon>Roseobacteraceae</taxon>
        <taxon>Thalassobacter</taxon>
    </lineage>
</organism>
<evidence type="ECO:0000313" key="3">
    <source>
        <dbReference type="Proteomes" id="UP000051298"/>
    </source>
</evidence>
<evidence type="ECO:0000256" key="1">
    <source>
        <dbReference type="SAM" id="Phobius"/>
    </source>
</evidence>
<gene>
    <name evidence="2" type="ORF">THS5294_02487</name>
</gene>
<keyword evidence="1" id="KW-0472">Membrane</keyword>
<proteinExistence type="predicted"/>
<keyword evidence="1" id="KW-1133">Transmembrane helix</keyword>
<accession>A0A0P1FGY0</accession>
<dbReference type="STRING" id="266809.PM03_11610"/>
<dbReference type="eggNOG" id="ENOG502Z8FB">
    <property type="taxonomic scope" value="Bacteria"/>
</dbReference>
<feature type="transmembrane region" description="Helical" evidence="1">
    <location>
        <begin position="106"/>
        <end position="124"/>
    </location>
</feature>
<evidence type="ECO:0000313" key="2">
    <source>
        <dbReference type="EMBL" id="CUH61185.1"/>
    </source>
</evidence>
<name>A0A0P1FGY0_9RHOB</name>
<dbReference type="EMBL" id="CYRX01000031">
    <property type="protein sequence ID" value="CUH61185.1"/>
    <property type="molecule type" value="Genomic_DNA"/>
</dbReference>
<protein>
    <submittedName>
        <fullName evidence="2">Uncharacterized protein</fullName>
    </submittedName>
</protein>
<keyword evidence="1" id="KW-0812">Transmembrane</keyword>